<dbReference type="InterPro" id="IPR007438">
    <property type="entry name" value="DUF488"/>
</dbReference>
<organism evidence="1 2">
    <name type="scientific">Caldimicrobium thiodismutans</name>
    <dbReference type="NCBI Taxonomy" id="1653476"/>
    <lineage>
        <taxon>Bacteria</taxon>
        <taxon>Pseudomonadati</taxon>
        <taxon>Thermodesulfobacteriota</taxon>
        <taxon>Thermodesulfobacteria</taxon>
        <taxon>Thermodesulfobacteriales</taxon>
        <taxon>Thermodesulfobacteriaceae</taxon>
        <taxon>Caldimicrobium</taxon>
    </lineage>
</organism>
<dbReference type="Proteomes" id="UP000235731">
    <property type="component" value="Unassembled WGS sequence"/>
</dbReference>
<evidence type="ECO:0000313" key="1">
    <source>
        <dbReference type="EMBL" id="PMP63151.1"/>
    </source>
</evidence>
<evidence type="ECO:0008006" key="3">
    <source>
        <dbReference type="Google" id="ProtNLM"/>
    </source>
</evidence>
<dbReference type="PANTHER" id="PTHR39337:SF1">
    <property type="entry name" value="BLR5642 PROTEIN"/>
    <property type="match status" value="1"/>
</dbReference>
<sequence>MVLKNFGGFLFTKEEELFVTHQKDLSSFKNKEIFTLGTSTRSPSEFLEILRYYQIELVIDVRRWPSSKKFPQYNKASLEKLLREVRIEYLHLEELGGFRKESYEEYMKSEDFLRSLYKVIEMAEKRRVCLICAERFPWNCHRRFIASALKERGFLVKHILELGRIYEPK</sequence>
<name>A0A2N7PJR1_9BACT</name>
<dbReference type="EMBL" id="PNIE01000044">
    <property type="protein sequence ID" value="PMP63151.1"/>
    <property type="molecule type" value="Genomic_DNA"/>
</dbReference>
<dbReference type="PIRSF" id="PIRSF024492">
    <property type="entry name" value="UCP024492"/>
    <property type="match status" value="1"/>
</dbReference>
<dbReference type="PANTHER" id="PTHR39337">
    <property type="entry name" value="BLR5642 PROTEIN"/>
    <property type="match status" value="1"/>
</dbReference>
<proteinExistence type="predicted"/>
<protein>
    <recommendedName>
        <fullName evidence="3">DUF488 domain-containing protein</fullName>
    </recommendedName>
</protein>
<comment type="caution">
    <text evidence="1">The sequence shown here is derived from an EMBL/GenBank/DDBJ whole genome shotgun (WGS) entry which is preliminary data.</text>
</comment>
<dbReference type="Pfam" id="PF04343">
    <property type="entry name" value="DUF488"/>
    <property type="match status" value="1"/>
</dbReference>
<evidence type="ECO:0000313" key="2">
    <source>
        <dbReference type="Proteomes" id="UP000235731"/>
    </source>
</evidence>
<accession>A0A2N7PJR1</accession>
<gene>
    <name evidence="1" type="ORF">C0197_03190</name>
</gene>
<reference evidence="1 2" key="1">
    <citation type="submission" date="2018-01" db="EMBL/GenBank/DDBJ databases">
        <title>Metagenomic assembled genomes from two thermal pools in the Uzon Caldera, Kamchatka, Russia.</title>
        <authorList>
            <person name="Wilkins L."/>
            <person name="Ettinger C."/>
        </authorList>
    </citation>
    <scope>NUCLEOTIDE SEQUENCE [LARGE SCALE GENOMIC DNA]</scope>
    <source>
        <strain evidence="1">ZAV-15</strain>
    </source>
</reference>
<dbReference type="InterPro" id="IPR014519">
    <property type="entry name" value="UCP024492"/>
</dbReference>
<dbReference type="AlphaFoldDB" id="A0A2N7PJR1"/>